<dbReference type="GO" id="GO:0008821">
    <property type="term" value="F:crossover junction DNA endonuclease activity"/>
    <property type="evidence" value="ECO:0007669"/>
    <property type="project" value="TreeGrafter"/>
</dbReference>
<dbReference type="GO" id="GO:0031573">
    <property type="term" value="P:mitotic intra-S DNA damage checkpoint signaling"/>
    <property type="evidence" value="ECO:0007669"/>
    <property type="project" value="TreeGrafter"/>
</dbReference>
<dbReference type="InterPro" id="IPR006166">
    <property type="entry name" value="ERCC4_domain"/>
</dbReference>
<reference evidence="9" key="1">
    <citation type="submission" date="2025-08" db="UniProtKB">
        <authorList>
            <consortium name="Ensembl"/>
        </authorList>
    </citation>
    <scope>IDENTIFICATION</scope>
</reference>
<comment type="similarity">
    <text evidence="2">Belongs to the EME1/MMS4 family.</text>
</comment>
<keyword evidence="5" id="KW-0234">DNA repair</keyword>
<dbReference type="GO" id="GO:0005634">
    <property type="term" value="C:nucleus"/>
    <property type="evidence" value="ECO:0007669"/>
    <property type="project" value="UniProtKB-SubCell"/>
</dbReference>
<dbReference type="Pfam" id="PF21292">
    <property type="entry name" value="EME1-MUS81_C"/>
    <property type="match status" value="1"/>
</dbReference>
<dbReference type="PANTHER" id="PTHR21077:SF7">
    <property type="entry name" value="CROSSOVER JUNCTION ENDONUCLEASE EME1"/>
    <property type="match status" value="1"/>
</dbReference>
<feature type="compositionally biased region" description="Polar residues" evidence="7">
    <location>
        <begin position="60"/>
        <end position="75"/>
    </location>
</feature>
<dbReference type="PANTHER" id="PTHR21077">
    <property type="entry name" value="EME1 PROTEIN"/>
    <property type="match status" value="1"/>
</dbReference>
<keyword evidence="10" id="KW-1185">Reference proteome</keyword>
<evidence type="ECO:0000256" key="5">
    <source>
        <dbReference type="ARBA" id="ARBA00023204"/>
    </source>
</evidence>
<name>A0A8C6YXV4_NOTPE</name>
<protein>
    <submittedName>
        <fullName evidence="9">Essential meiotic structure-specific endonuclease 1</fullName>
    </submittedName>
</protein>
<keyword evidence="4" id="KW-0233">DNA recombination</keyword>
<dbReference type="InterPro" id="IPR042530">
    <property type="entry name" value="EME1/EME2_C"/>
</dbReference>
<evidence type="ECO:0000256" key="3">
    <source>
        <dbReference type="ARBA" id="ARBA00022763"/>
    </source>
</evidence>
<feature type="region of interest" description="Disordered" evidence="7">
    <location>
        <begin position="123"/>
        <end position="174"/>
    </location>
</feature>
<dbReference type="Gene3D" id="1.10.150.670">
    <property type="entry name" value="Crossover junction endonuclease EME1, DNA-binding domain"/>
    <property type="match status" value="1"/>
</dbReference>
<dbReference type="InterPro" id="IPR033310">
    <property type="entry name" value="Mms4/EME1/EME2"/>
</dbReference>
<organism evidence="9 10">
    <name type="scientific">Nothoprocta perdicaria</name>
    <name type="common">Chilean tinamou</name>
    <name type="synonym">Crypturus perdicarius</name>
    <dbReference type="NCBI Taxonomy" id="30464"/>
    <lineage>
        <taxon>Eukaryota</taxon>
        <taxon>Metazoa</taxon>
        <taxon>Chordata</taxon>
        <taxon>Craniata</taxon>
        <taxon>Vertebrata</taxon>
        <taxon>Euteleostomi</taxon>
        <taxon>Archelosauria</taxon>
        <taxon>Archosauria</taxon>
        <taxon>Dinosauria</taxon>
        <taxon>Saurischia</taxon>
        <taxon>Theropoda</taxon>
        <taxon>Coelurosauria</taxon>
        <taxon>Aves</taxon>
        <taxon>Palaeognathae</taxon>
        <taxon>Tinamiformes</taxon>
        <taxon>Tinamidae</taxon>
        <taxon>Nothoprocta</taxon>
    </lineage>
</organism>
<dbReference type="GO" id="GO:0003677">
    <property type="term" value="F:DNA binding"/>
    <property type="evidence" value="ECO:0007669"/>
    <property type="project" value="InterPro"/>
</dbReference>
<dbReference type="GO" id="GO:0006302">
    <property type="term" value="P:double-strand break repair"/>
    <property type="evidence" value="ECO:0007669"/>
    <property type="project" value="TreeGrafter"/>
</dbReference>
<sequence>MAEGSDEEVLPVFPFLQRPLPEAGSQAACPGAVVVLSSGSESEEEIVPLAESGAERTGRCLSSTLIPDTGQSLSKPSEVLRDLSPSEEVSQSCQNGAVCSSGKSSSCLQTDCLSNSAAQSSRLAGKDASVGASPPPKRSKYSQKEREAASQAAWQRRKEREMRKREQEQEKERKKTLAKMLKAQRPGECQKYITVVLDPVLLQVEGGDQVLSALQSKNYSCVVESQAVPCSITWRRRAVLSQSDEENEWTEEPNILVLLCLEEFLFMVHNYKQETQGCTEGQKETLQSFVAHVMEKMPGKILALVVVGVDSYFDSLRTQSKKRLRPEAVNGDQAEEKGKRRKRKAKDSGPDVSRLDVEDALVDLLLQTNVQVRLAESPEELAEFVSMFTKAVAEAPYKRERENTGFSFCVENEGCRGVKVDRTGKGLLEVWKRQIQQFNRVSLDMAEAIVSAYPSPQLLVQAYSKCSSEEEQENMLANIVVRRGEGVTATTRRIGPELSRRIYLQMTSHDPDLCLDFTE</sequence>
<keyword evidence="3" id="KW-0227">DNA damage</keyword>
<feature type="domain" description="ERCC4" evidence="8">
    <location>
        <begin position="194"/>
        <end position="464"/>
    </location>
</feature>
<reference evidence="9" key="2">
    <citation type="submission" date="2025-09" db="UniProtKB">
        <authorList>
            <consortium name="Ensembl"/>
        </authorList>
    </citation>
    <scope>IDENTIFICATION</scope>
</reference>
<dbReference type="Ensembl" id="ENSNPET00000006590.1">
    <property type="protein sequence ID" value="ENSNPEP00000006433.1"/>
    <property type="gene ID" value="ENSNPEG00000004837.1"/>
</dbReference>
<dbReference type="Proteomes" id="UP000694420">
    <property type="component" value="Unplaced"/>
</dbReference>
<evidence type="ECO:0000256" key="6">
    <source>
        <dbReference type="ARBA" id="ARBA00023242"/>
    </source>
</evidence>
<dbReference type="AlphaFoldDB" id="A0A8C6YXV4"/>
<evidence type="ECO:0000256" key="4">
    <source>
        <dbReference type="ARBA" id="ARBA00023172"/>
    </source>
</evidence>
<feature type="compositionally biased region" description="Basic and acidic residues" evidence="7">
    <location>
        <begin position="156"/>
        <end position="174"/>
    </location>
</feature>
<dbReference type="GO" id="GO:0048476">
    <property type="term" value="C:Holliday junction resolvase complex"/>
    <property type="evidence" value="ECO:0007669"/>
    <property type="project" value="InterPro"/>
</dbReference>
<dbReference type="Gene3D" id="3.40.50.10130">
    <property type="match status" value="1"/>
</dbReference>
<feature type="region of interest" description="Disordered" evidence="7">
    <location>
        <begin position="323"/>
        <end position="352"/>
    </location>
</feature>
<dbReference type="SMART" id="SM00891">
    <property type="entry name" value="ERCC4"/>
    <property type="match status" value="1"/>
</dbReference>
<dbReference type="GO" id="GO:0000712">
    <property type="term" value="P:resolution of meiotic recombination intermediates"/>
    <property type="evidence" value="ECO:0007669"/>
    <property type="project" value="TreeGrafter"/>
</dbReference>
<evidence type="ECO:0000313" key="10">
    <source>
        <dbReference type="Proteomes" id="UP000694420"/>
    </source>
</evidence>
<evidence type="ECO:0000256" key="2">
    <source>
        <dbReference type="ARBA" id="ARBA00005313"/>
    </source>
</evidence>
<proteinExistence type="inferred from homology"/>
<comment type="subcellular location">
    <subcellularLocation>
        <location evidence="1">Nucleus</location>
    </subcellularLocation>
</comment>
<feature type="region of interest" description="Disordered" evidence="7">
    <location>
        <begin position="43"/>
        <end position="88"/>
    </location>
</feature>
<evidence type="ECO:0000313" key="9">
    <source>
        <dbReference type="Ensembl" id="ENSNPEP00000006433.1"/>
    </source>
</evidence>
<keyword evidence="6" id="KW-0539">Nucleus</keyword>
<gene>
    <name evidence="9" type="primary">EME1</name>
</gene>
<accession>A0A8C6YXV4</accession>
<evidence type="ECO:0000256" key="7">
    <source>
        <dbReference type="SAM" id="MobiDB-lite"/>
    </source>
</evidence>
<dbReference type="Pfam" id="PF02732">
    <property type="entry name" value="ERCC4"/>
    <property type="match status" value="1"/>
</dbReference>
<dbReference type="GO" id="GO:0031297">
    <property type="term" value="P:replication fork processing"/>
    <property type="evidence" value="ECO:0007669"/>
    <property type="project" value="TreeGrafter"/>
</dbReference>
<evidence type="ECO:0000256" key="1">
    <source>
        <dbReference type="ARBA" id="ARBA00004123"/>
    </source>
</evidence>
<dbReference type="FunFam" id="1.10.150.670:FF:000002">
    <property type="entry name" value="Crossover junction endonuclease EME1"/>
    <property type="match status" value="1"/>
</dbReference>
<evidence type="ECO:0000259" key="8">
    <source>
        <dbReference type="SMART" id="SM00891"/>
    </source>
</evidence>